<feature type="region of interest" description="Disordered" evidence="1">
    <location>
        <begin position="177"/>
        <end position="201"/>
    </location>
</feature>
<evidence type="ECO:0000313" key="3">
    <source>
        <dbReference type="Proteomes" id="UP000830275"/>
    </source>
</evidence>
<organism evidence="2 3">
    <name type="scientific">Artaxa digramma nucleopolyhedrovirus</name>
    <dbReference type="NCBI Taxonomy" id="3070910"/>
    <lineage>
        <taxon>Viruses</taxon>
        <taxon>Viruses incertae sedis</taxon>
        <taxon>Naldaviricetes</taxon>
        <taxon>Lefavirales</taxon>
        <taxon>Baculoviridae</taxon>
        <taxon>Alphabaculovirus</taxon>
        <taxon>Alphabaculovirus ardigrammae</taxon>
    </lineage>
</organism>
<keyword evidence="3" id="KW-1185">Reference proteome</keyword>
<name>A0AAE6R6C3_9ABAC</name>
<accession>A0AAE6R6C3</accession>
<evidence type="ECO:0000313" key="2">
    <source>
        <dbReference type="EMBL" id="QHB21761.1"/>
    </source>
</evidence>
<feature type="compositionally biased region" description="Acidic residues" evidence="1">
    <location>
        <begin position="183"/>
        <end position="201"/>
    </location>
</feature>
<dbReference type="EMBL" id="MN233792">
    <property type="protein sequence ID" value="QHB21761.1"/>
    <property type="molecule type" value="Genomic_DNA"/>
</dbReference>
<evidence type="ECO:0000256" key="1">
    <source>
        <dbReference type="SAM" id="MobiDB-lite"/>
    </source>
</evidence>
<dbReference type="Proteomes" id="UP000830275">
    <property type="component" value="Segment"/>
</dbReference>
<reference evidence="2 3" key="1">
    <citation type="journal article" date="2019" name="Viruses">
        <title>Genome Analysis of a Novel Clade II.b Alphabaculovirus Obtained from Artaxa digramma.</title>
        <authorList>
            <person name="Li J."/>
            <person name="Duan X."/>
            <person name="Wang Q."/>
            <person name="Zhang L."/>
            <person name="Deng F."/>
            <person name="Wang H."/>
            <person name="Hu Z."/>
            <person name="Wang M."/>
            <person name="Wang J."/>
        </authorList>
    </citation>
    <scope>NUCLEOTIDE SEQUENCE [LARGE SCALE GENOMIC DNA]</scope>
    <source>
        <strain evidence="2 3">424</strain>
    </source>
</reference>
<gene>
    <name evidence="2" type="primary">orf102</name>
    <name evidence="2" type="ORF">Eudi_ORF102</name>
</gene>
<protein>
    <submittedName>
        <fullName evidence="2">Orf102</fullName>
    </submittedName>
</protein>
<proteinExistence type="predicted"/>
<sequence>MCKSKLSSVKSLLDLSLDAVTITLSNTNVLNIPTWLIFYLTGSLFSKKTSCCTSCGELYNNWYSQTICASCLTTKCQACNESCVDFVCKFFCGDFVNHRAVSVPLCRICESDVMCYRCGDFIDENNYFDVDIFLFKRDCNPITAHLCPACVFGFEDKCRRCGDDVFLSLSFEDENDINNNNDNNDDDDDNDEYDDDDDEDEYDFGEILNNRRLIRCDDGMVRLMSNEKSLTFNKKKLCFKKSQSTRLLRNVHHRRLLWRLVKTHKKYLRDTRPTVVGDTHYSSLQALSPRNHFIKTTNGLTHHFVYLVCENCNTHMRNKIKQKKLLCKSNFGGSCDNTPCSCGRKCWCCCKNSRYFDDDDD</sequence>